<organism evidence="1 2">
    <name type="scientific">Pisolithus microcarpus 441</name>
    <dbReference type="NCBI Taxonomy" id="765257"/>
    <lineage>
        <taxon>Eukaryota</taxon>
        <taxon>Fungi</taxon>
        <taxon>Dikarya</taxon>
        <taxon>Basidiomycota</taxon>
        <taxon>Agaricomycotina</taxon>
        <taxon>Agaricomycetes</taxon>
        <taxon>Agaricomycetidae</taxon>
        <taxon>Boletales</taxon>
        <taxon>Sclerodermatineae</taxon>
        <taxon>Pisolithaceae</taxon>
        <taxon>Pisolithus</taxon>
    </lineage>
</organism>
<proteinExistence type="predicted"/>
<gene>
    <name evidence="1" type="ORF">PISMIDRAFT_677368</name>
</gene>
<dbReference type="HOGENOM" id="CLU_2923546_0_0_1"/>
<reference evidence="2" key="2">
    <citation type="submission" date="2015-01" db="EMBL/GenBank/DDBJ databases">
        <title>Evolutionary Origins and Diversification of the Mycorrhizal Mutualists.</title>
        <authorList>
            <consortium name="DOE Joint Genome Institute"/>
            <consortium name="Mycorrhizal Genomics Consortium"/>
            <person name="Kohler A."/>
            <person name="Kuo A."/>
            <person name="Nagy L.G."/>
            <person name="Floudas D."/>
            <person name="Copeland A."/>
            <person name="Barry K.W."/>
            <person name="Cichocki N."/>
            <person name="Veneault-Fourrey C."/>
            <person name="LaButti K."/>
            <person name="Lindquist E.A."/>
            <person name="Lipzen A."/>
            <person name="Lundell T."/>
            <person name="Morin E."/>
            <person name="Murat C."/>
            <person name="Riley R."/>
            <person name="Ohm R."/>
            <person name="Sun H."/>
            <person name="Tunlid A."/>
            <person name="Henrissat B."/>
            <person name="Grigoriev I.V."/>
            <person name="Hibbett D.S."/>
            <person name="Martin F."/>
        </authorList>
    </citation>
    <scope>NUCLEOTIDE SEQUENCE [LARGE SCALE GENOMIC DNA]</scope>
    <source>
        <strain evidence="2">441</strain>
    </source>
</reference>
<sequence length="61" mass="6753">MCFESNQVDGTVGLGFVKDLLAKTVLSFRFFSYLSVFFPDTVMSSSGDAPTTSSLHLSFRY</sequence>
<dbReference type="AlphaFoldDB" id="A0A0C9ZGK4"/>
<accession>A0A0C9ZGK4</accession>
<evidence type="ECO:0000313" key="2">
    <source>
        <dbReference type="Proteomes" id="UP000054018"/>
    </source>
</evidence>
<keyword evidence="2" id="KW-1185">Reference proteome</keyword>
<protein>
    <submittedName>
        <fullName evidence="1">Unplaced genomic scaffold scaffold_26, whole genome shotgun sequence</fullName>
    </submittedName>
</protein>
<name>A0A0C9ZGK4_9AGAM</name>
<dbReference type="EMBL" id="KN833710">
    <property type="protein sequence ID" value="KIK25134.1"/>
    <property type="molecule type" value="Genomic_DNA"/>
</dbReference>
<dbReference type="Proteomes" id="UP000054018">
    <property type="component" value="Unassembled WGS sequence"/>
</dbReference>
<reference evidence="1 2" key="1">
    <citation type="submission" date="2014-04" db="EMBL/GenBank/DDBJ databases">
        <authorList>
            <consortium name="DOE Joint Genome Institute"/>
            <person name="Kuo A."/>
            <person name="Kohler A."/>
            <person name="Costa M.D."/>
            <person name="Nagy L.G."/>
            <person name="Floudas D."/>
            <person name="Copeland A."/>
            <person name="Barry K.W."/>
            <person name="Cichocki N."/>
            <person name="Veneault-Fourrey C."/>
            <person name="LaButti K."/>
            <person name="Lindquist E.A."/>
            <person name="Lipzen A."/>
            <person name="Lundell T."/>
            <person name="Morin E."/>
            <person name="Murat C."/>
            <person name="Sun H."/>
            <person name="Tunlid A."/>
            <person name="Henrissat B."/>
            <person name="Grigoriev I.V."/>
            <person name="Hibbett D.S."/>
            <person name="Martin F."/>
            <person name="Nordberg H.P."/>
            <person name="Cantor M.N."/>
            <person name="Hua S.X."/>
        </authorList>
    </citation>
    <scope>NUCLEOTIDE SEQUENCE [LARGE SCALE GENOMIC DNA]</scope>
    <source>
        <strain evidence="1 2">441</strain>
    </source>
</reference>
<evidence type="ECO:0000313" key="1">
    <source>
        <dbReference type="EMBL" id="KIK25134.1"/>
    </source>
</evidence>